<feature type="domain" description="Sulfatase N-terminal" evidence="3">
    <location>
        <begin position="3"/>
        <end position="102"/>
    </location>
</feature>
<dbReference type="InterPro" id="IPR050738">
    <property type="entry name" value="Sulfatase"/>
</dbReference>
<name>A0ABY7YQS7_9HYPH</name>
<comment type="similarity">
    <text evidence="1">Belongs to the sulfatase family.</text>
</comment>
<feature type="domain" description="Sulfatase N-terminal" evidence="3">
    <location>
        <begin position="217"/>
        <end position="360"/>
    </location>
</feature>
<reference evidence="4 5" key="1">
    <citation type="submission" date="2023-02" db="EMBL/GenBank/DDBJ databases">
        <title>Devosia algicola sp. nov., isolated from the phycosphere of marine algae.</title>
        <authorList>
            <person name="Kim J.M."/>
            <person name="Lee J.K."/>
            <person name="Choi B.J."/>
            <person name="Bayburt H."/>
            <person name="Jeon C.O."/>
        </authorList>
    </citation>
    <scope>NUCLEOTIDE SEQUENCE [LARGE SCALE GENOMIC DNA]</scope>
    <source>
        <strain evidence="4 5">G20-9</strain>
    </source>
</reference>
<protein>
    <submittedName>
        <fullName evidence="4">Sulfatase-like hydrolase/transferase</fullName>
    </submittedName>
</protein>
<evidence type="ECO:0000313" key="5">
    <source>
        <dbReference type="Proteomes" id="UP001220530"/>
    </source>
</evidence>
<dbReference type="PANTHER" id="PTHR42693:SF33">
    <property type="entry name" value="ARYLSULFATASE"/>
    <property type="match status" value="1"/>
</dbReference>
<dbReference type="Proteomes" id="UP001220530">
    <property type="component" value="Chromosome"/>
</dbReference>
<accession>A0ABY7YQS7</accession>
<keyword evidence="5" id="KW-1185">Reference proteome</keyword>
<evidence type="ECO:0000313" key="4">
    <source>
        <dbReference type="EMBL" id="WDR03552.1"/>
    </source>
</evidence>
<feature type="region of interest" description="Disordered" evidence="2">
    <location>
        <begin position="173"/>
        <end position="192"/>
    </location>
</feature>
<dbReference type="Gene3D" id="3.40.720.10">
    <property type="entry name" value="Alkaline Phosphatase, subunit A"/>
    <property type="match status" value="1"/>
</dbReference>
<dbReference type="InterPro" id="IPR017850">
    <property type="entry name" value="Alkaline_phosphatase_core_sf"/>
</dbReference>
<dbReference type="RefSeq" id="WP_282219944.1">
    <property type="nucleotide sequence ID" value="NZ_CP118246.1"/>
</dbReference>
<dbReference type="PANTHER" id="PTHR42693">
    <property type="entry name" value="ARYLSULFATASE FAMILY MEMBER"/>
    <property type="match status" value="1"/>
</dbReference>
<organism evidence="4 5">
    <name type="scientific">Devosia algicola</name>
    <dbReference type="NCBI Taxonomy" id="3026418"/>
    <lineage>
        <taxon>Bacteria</taxon>
        <taxon>Pseudomonadati</taxon>
        <taxon>Pseudomonadota</taxon>
        <taxon>Alphaproteobacteria</taxon>
        <taxon>Hyphomicrobiales</taxon>
        <taxon>Devosiaceae</taxon>
        <taxon>Devosia</taxon>
    </lineage>
</organism>
<proteinExistence type="inferred from homology"/>
<sequence length="467" mass="50794">MRPNILLFFPDQLRPDWVGPANIGGAITPAIDRLMAHGTTFRNAICPSPICAPSRACLATGYEFDRSSVPDNRYSVGLDEPNFYRQLAAAGYAVLTCGKADLLKGDFGWGQDGQHDDNGQSRLKALGFTGGLDSGGKHAVIVAHDRGKAEPYLHFLQERGLASAHVEDFAARTKKPGDAAPGATYLNTDPTPLPDDAYQDGWIGRCGHDLIENACDQTAPWFLQVNFAGPHEPMDITRTMAASVADRRPPMPAMWNGEDAAVHTAIRRCYTAMVENIDRILGTYVDLLESKNQLDNTIIIFASDHGEMLGDCGLWEKSLPHQKSIGVPLIFMGPGIEKARASDGPASIIDLHATILELAEADVLAGVDSRSMCATLADASIRYRDIVFSGLGKWRIAFDGRYKLVSGYVHAESRNQFEDPAIDPKTLSHARLIDTHNDQCETSDVSALYPAIAARLLGALKHNIMRS</sequence>
<dbReference type="EMBL" id="CP118246">
    <property type="protein sequence ID" value="WDR03552.1"/>
    <property type="molecule type" value="Genomic_DNA"/>
</dbReference>
<dbReference type="InterPro" id="IPR000917">
    <property type="entry name" value="Sulfatase_N"/>
</dbReference>
<evidence type="ECO:0000259" key="3">
    <source>
        <dbReference type="Pfam" id="PF00884"/>
    </source>
</evidence>
<evidence type="ECO:0000256" key="1">
    <source>
        <dbReference type="ARBA" id="ARBA00008779"/>
    </source>
</evidence>
<dbReference type="Pfam" id="PF00884">
    <property type="entry name" value="Sulfatase"/>
    <property type="match status" value="2"/>
</dbReference>
<dbReference type="SUPFAM" id="SSF53649">
    <property type="entry name" value="Alkaline phosphatase-like"/>
    <property type="match status" value="1"/>
</dbReference>
<evidence type="ECO:0000256" key="2">
    <source>
        <dbReference type="SAM" id="MobiDB-lite"/>
    </source>
</evidence>
<gene>
    <name evidence="4" type="ORF">PSQ19_05540</name>
</gene>